<reference evidence="2" key="1">
    <citation type="submission" date="2024-01" db="EMBL/GenBank/DDBJ databases">
        <title>Synechococcus elongatus PCC 11802, a close yet different native of Synechococcus elongatus PCC 11801.</title>
        <authorList>
            <person name="Jaiswal D."/>
            <person name="Sengupta A."/>
            <person name="Sengupta S."/>
            <person name="Pakrasi H.B."/>
            <person name="Wangikar P."/>
        </authorList>
    </citation>
    <scope>NUCLEOTIDE SEQUENCE</scope>
    <source>
        <strain evidence="2">PCC 11802</strain>
    </source>
</reference>
<protein>
    <recommendedName>
        <fullName evidence="3">Prepilin-type cleavage/methylation domain-containing protein</fullName>
    </recommendedName>
</protein>
<evidence type="ECO:0000256" key="1">
    <source>
        <dbReference type="SAM" id="Phobius"/>
    </source>
</evidence>
<dbReference type="AlphaFoldDB" id="A0AAT9JXR7"/>
<evidence type="ECO:0000313" key="2">
    <source>
        <dbReference type="EMBL" id="QFZ92255.2"/>
    </source>
</evidence>
<keyword evidence="1" id="KW-0812">Transmembrane</keyword>
<keyword evidence="1" id="KW-1133">Transmembrane helix</keyword>
<name>A0AAT9JXR7_SYNEL</name>
<proteinExistence type="predicted"/>
<evidence type="ECO:0008006" key="3">
    <source>
        <dbReference type="Google" id="ProtNLM"/>
    </source>
</evidence>
<dbReference type="RefSeq" id="WP_208678729.1">
    <property type="nucleotide sequence ID" value="NZ_CP034671.2"/>
</dbReference>
<organism evidence="2">
    <name type="scientific">Synechococcus elongatus PCC 11802</name>
    <dbReference type="NCBI Taxonomy" id="2283154"/>
    <lineage>
        <taxon>Bacteria</taxon>
        <taxon>Bacillati</taxon>
        <taxon>Cyanobacteriota</taxon>
        <taxon>Cyanophyceae</taxon>
        <taxon>Synechococcales</taxon>
        <taxon>Synechococcaceae</taxon>
        <taxon>Synechococcus</taxon>
    </lineage>
</organism>
<accession>A0AAT9JXR7</accession>
<feature type="transmembrane region" description="Helical" evidence="1">
    <location>
        <begin position="21"/>
        <end position="39"/>
    </location>
</feature>
<sequence>MPLRPLAFRSGSTQGLTVGELLLIIIVAGAIVGGGWWLWQRFNPEPEAEASKAVTTLPQIRQ</sequence>
<dbReference type="EMBL" id="CP034671">
    <property type="protein sequence ID" value="QFZ92255.2"/>
    <property type="molecule type" value="Genomic_DNA"/>
</dbReference>
<keyword evidence="1" id="KW-0472">Membrane</keyword>
<gene>
    <name evidence="2" type="ORF">EKO22_07680</name>
</gene>